<comment type="subunit">
    <text evidence="7">Heterotetramer of 2 MoaD subunits and 2 MoaE subunits. Also stable as homodimer. The enzyme changes between these two forms during catalysis.</text>
</comment>
<dbReference type="CDD" id="cd00756">
    <property type="entry name" value="MoaE"/>
    <property type="match status" value="1"/>
</dbReference>
<dbReference type="InterPro" id="IPR003448">
    <property type="entry name" value="Mopterin_biosynth_MoaE"/>
</dbReference>
<dbReference type="InterPro" id="IPR036563">
    <property type="entry name" value="MoaE_sf"/>
</dbReference>
<dbReference type="EC" id="2.8.1.12" evidence="3"/>
<protein>
    <recommendedName>
        <fullName evidence="4">Molybdopterin synthase catalytic subunit</fullName>
        <ecNumber evidence="3">2.8.1.12</ecNumber>
    </recommendedName>
    <alternativeName>
        <fullName evidence="10">MPT synthase subunit 2</fullName>
    </alternativeName>
    <alternativeName>
        <fullName evidence="8">Molybdenum cofactor biosynthesis protein E</fullName>
    </alternativeName>
    <alternativeName>
        <fullName evidence="9">Molybdopterin-converting factor large subunit</fullName>
    </alternativeName>
    <alternativeName>
        <fullName evidence="11">Molybdopterin-converting factor subunit 2</fullName>
    </alternativeName>
</protein>
<dbReference type="PANTHER" id="PTHR23404">
    <property type="entry name" value="MOLYBDOPTERIN SYNTHASE RELATED"/>
    <property type="match status" value="1"/>
</dbReference>
<evidence type="ECO:0000256" key="9">
    <source>
        <dbReference type="ARBA" id="ARBA00030407"/>
    </source>
</evidence>
<evidence type="ECO:0000256" key="11">
    <source>
        <dbReference type="ARBA" id="ARBA00032474"/>
    </source>
</evidence>
<comment type="catalytic activity">
    <reaction evidence="12">
        <text>2 [molybdopterin-synthase sulfur-carrier protein]-C-terminal-Gly-aminoethanethioate + cyclic pyranopterin phosphate + H2O = molybdopterin + 2 [molybdopterin-synthase sulfur-carrier protein]-C-terminal Gly-Gly + 2 H(+)</text>
        <dbReference type="Rhea" id="RHEA:26333"/>
        <dbReference type="Rhea" id="RHEA-COMP:12202"/>
        <dbReference type="Rhea" id="RHEA-COMP:19907"/>
        <dbReference type="ChEBI" id="CHEBI:15377"/>
        <dbReference type="ChEBI" id="CHEBI:15378"/>
        <dbReference type="ChEBI" id="CHEBI:58698"/>
        <dbReference type="ChEBI" id="CHEBI:59648"/>
        <dbReference type="ChEBI" id="CHEBI:90778"/>
        <dbReference type="ChEBI" id="CHEBI:232372"/>
        <dbReference type="EC" id="2.8.1.12"/>
    </reaction>
</comment>
<keyword evidence="5" id="KW-0501">Molybdenum cofactor biosynthesis</keyword>
<evidence type="ECO:0000256" key="3">
    <source>
        <dbReference type="ARBA" id="ARBA00011950"/>
    </source>
</evidence>
<evidence type="ECO:0000256" key="5">
    <source>
        <dbReference type="ARBA" id="ARBA00023150"/>
    </source>
</evidence>
<evidence type="ECO:0000256" key="7">
    <source>
        <dbReference type="ARBA" id="ARBA00026066"/>
    </source>
</evidence>
<keyword evidence="14" id="KW-1185">Reference proteome</keyword>
<evidence type="ECO:0000313" key="14">
    <source>
        <dbReference type="Proteomes" id="UP001559025"/>
    </source>
</evidence>
<dbReference type="Proteomes" id="UP001559025">
    <property type="component" value="Unassembled WGS sequence"/>
</dbReference>
<accession>A0ABV3WSE4</accession>
<comment type="pathway">
    <text evidence="1">Cofactor biosynthesis; molybdopterin biosynthesis.</text>
</comment>
<evidence type="ECO:0000256" key="1">
    <source>
        <dbReference type="ARBA" id="ARBA00005046"/>
    </source>
</evidence>
<sequence>MGGSTVVPTVRIQQEDFDLAEEVARLSAAGSNIGAVVTFSGLCRDEDGRLSALELEHYPGMAEAEIGRIAEEAIRRWPLTGLTAIHRHGLIVPGENIVVVIAASSHRQAAFEAASFMMDFLKTRAPFWKREHLIDGTPGPWVDATEADETSTRRW</sequence>
<evidence type="ECO:0000256" key="4">
    <source>
        <dbReference type="ARBA" id="ARBA00013858"/>
    </source>
</evidence>
<organism evidence="13 14">
    <name type="scientific">Neoaquamicrobium sediminum</name>
    <dbReference type="NCBI Taxonomy" id="1849104"/>
    <lineage>
        <taxon>Bacteria</taxon>
        <taxon>Pseudomonadati</taxon>
        <taxon>Pseudomonadota</taxon>
        <taxon>Alphaproteobacteria</taxon>
        <taxon>Hyphomicrobiales</taxon>
        <taxon>Phyllobacteriaceae</taxon>
        <taxon>Neoaquamicrobium</taxon>
    </lineage>
</organism>
<evidence type="ECO:0000256" key="8">
    <source>
        <dbReference type="ARBA" id="ARBA00029745"/>
    </source>
</evidence>
<gene>
    <name evidence="13" type="ORF">V1479_09765</name>
</gene>
<dbReference type="RefSeq" id="WP_368802719.1">
    <property type="nucleotide sequence ID" value="NZ_JAZHFV010000002.1"/>
</dbReference>
<reference evidence="13 14" key="1">
    <citation type="submission" date="2024-01" db="EMBL/GenBank/DDBJ databases">
        <title>New evidence supports the origin of RcGTA from prophage.</title>
        <authorList>
            <person name="Xu Y."/>
            <person name="Liu B."/>
            <person name="Chen F."/>
        </authorList>
    </citation>
    <scope>NUCLEOTIDE SEQUENCE [LARGE SCALE GENOMIC DNA]</scope>
    <source>
        <strain evidence="13 14">CBW1107-2</strain>
    </source>
</reference>
<proteinExistence type="inferred from homology"/>
<dbReference type="Pfam" id="PF02391">
    <property type="entry name" value="MoaE"/>
    <property type="match status" value="1"/>
</dbReference>
<dbReference type="SUPFAM" id="SSF54690">
    <property type="entry name" value="Molybdopterin synthase subunit MoaE"/>
    <property type="match status" value="1"/>
</dbReference>
<comment type="caution">
    <text evidence="13">The sequence shown here is derived from an EMBL/GenBank/DDBJ whole genome shotgun (WGS) entry which is preliminary data.</text>
</comment>
<name>A0ABV3WSE4_9HYPH</name>
<dbReference type="Gene3D" id="3.90.1170.40">
    <property type="entry name" value="Molybdopterin biosynthesis MoaE subunit"/>
    <property type="match status" value="1"/>
</dbReference>
<evidence type="ECO:0000313" key="13">
    <source>
        <dbReference type="EMBL" id="MEX4007591.1"/>
    </source>
</evidence>
<evidence type="ECO:0000256" key="2">
    <source>
        <dbReference type="ARBA" id="ARBA00005426"/>
    </source>
</evidence>
<dbReference type="EMBL" id="JAZHFV010000002">
    <property type="protein sequence ID" value="MEX4007591.1"/>
    <property type="molecule type" value="Genomic_DNA"/>
</dbReference>
<evidence type="ECO:0000256" key="6">
    <source>
        <dbReference type="ARBA" id="ARBA00025448"/>
    </source>
</evidence>
<comment type="similarity">
    <text evidence="2">Belongs to the MoaE family.</text>
</comment>
<evidence type="ECO:0000256" key="12">
    <source>
        <dbReference type="ARBA" id="ARBA00049878"/>
    </source>
</evidence>
<evidence type="ECO:0000256" key="10">
    <source>
        <dbReference type="ARBA" id="ARBA00030781"/>
    </source>
</evidence>
<comment type="function">
    <text evidence="6">Converts molybdopterin precursor Z into molybdopterin. This requires the incorporation of two sulfur atoms into precursor Z to generate a dithiolene group. The sulfur is provided by MoaD.</text>
</comment>